<dbReference type="Gene3D" id="3.40.50.150">
    <property type="entry name" value="Vaccinia Virus protein VP39"/>
    <property type="match status" value="1"/>
</dbReference>
<gene>
    <name evidence="2" type="ORF">A2264_04705</name>
</gene>
<dbReference type="EMBL" id="MEVT01000005">
    <property type="protein sequence ID" value="OGC63636.1"/>
    <property type="molecule type" value="Genomic_DNA"/>
</dbReference>
<dbReference type="PANTHER" id="PTHR43861:SF6">
    <property type="entry name" value="METHYLTRANSFERASE TYPE 11"/>
    <property type="match status" value="1"/>
</dbReference>
<protein>
    <recommendedName>
        <fullName evidence="1">Methyltransferase type 12 domain-containing protein</fullName>
    </recommendedName>
</protein>
<evidence type="ECO:0000259" key="1">
    <source>
        <dbReference type="Pfam" id="PF08242"/>
    </source>
</evidence>
<accession>A0A1F4W2J4</accession>
<dbReference type="InterPro" id="IPR029063">
    <property type="entry name" value="SAM-dependent_MTases_sf"/>
</dbReference>
<sequence length="227" mass="26273">MDINETKQILKLNKDFYQSLAKDFSKTRQSPWIGWNKLIPIIKGFKTIRVLDVACGNGRFYDFILKQSASEMVDYFGIDTNDIFINEAKSKYKTARFENLDAVEDINTIKEEFNLVVCFGFTHHIPGQENRKKWFEAVSHLILPGGYLIFTTWSATKLGKTAKMSTKGDNLGGWGDTGQKRYIHIYDQKELDEIGEVLHKRKLKLISTYTSDGRTNNLNTYFVFKRD</sequence>
<dbReference type="Proteomes" id="UP000176614">
    <property type="component" value="Unassembled WGS sequence"/>
</dbReference>
<dbReference type="CDD" id="cd02440">
    <property type="entry name" value="AdoMet_MTases"/>
    <property type="match status" value="1"/>
</dbReference>
<dbReference type="InterPro" id="IPR013217">
    <property type="entry name" value="Methyltransf_12"/>
</dbReference>
<name>A0A1F4W2J4_UNCKA</name>
<proteinExistence type="predicted"/>
<dbReference type="PANTHER" id="PTHR43861">
    <property type="entry name" value="TRANS-ACONITATE 2-METHYLTRANSFERASE-RELATED"/>
    <property type="match status" value="1"/>
</dbReference>
<dbReference type="AlphaFoldDB" id="A0A1F4W2J4"/>
<organism evidence="2 3">
    <name type="scientific">candidate division WWE3 bacterium RIFOXYA2_FULL_46_9</name>
    <dbReference type="NCBI Taxonomy" id="1802636"/>
    <lineage>
        <taxon>Bacteria</taxon>
        <taxon>Katanobacteria</taxon>
    </lineage>
</organism>
<dbReference type="Pfam" id="PF08242">
    <property type="entry name" value="Methyltransf_12"/>
    <property type="match status" value="1"/>
</dbReference>
<evidence type="ECO:0000313" key="3">
    <source>
        <dbReference type="Proteomes" id="UP000176614"/>
    </source>
</evidence>
<reference evidence="2 3" key="1">
    <citation type="journal article" date="2016" name="Nat. Commun.">
        <title>Thousands of microbial genomes shed light on interconnected biogeochemical processes in an aquifer system.</title>
        <authorList>
            <person name="Anantharaman K."/>
            <person name="Brown C.T."/>
            <person name="Hug L.A."/>
            <person name="Sharon I."/>
            <person name="Castelle C.J."/>
            <person name="Probst A.J."/>
            <person name="Thomas B.C."/>
            <person name="Singh A."/>
            <person name="Wilkins M.J."/>
            <person name="Karaoz U."/>
            <person name="Brodie E.L."/>
            <person name="Williams K.H."/>
            <person name="Hubbard S.S."/>
            <person name="Banfield J.F."/>
        </authorList>
    </citation>
    <scope>NUCLEOTIDE SEQUENCE [LARGE SCALE GENOMIC DNA]</scope>
</reference>
<dbReference type="SUPFAM" id="SSF53335">
    <property type="entry name" value="S-adenosyl-L-methionine-dependent methyltransferases"/>
    <property type="match status" value="1"/>
</dbReference>
<comment type="caution">
    <text evidence="2">The sequence shown here is derived from an EMBL/GenBank/DDBJ whole genome shotgun (WGS) entry which is preliminary data.</text>
</comment>
<evidence type="ECO:0000313" key="2">
    <source>
        <dbReference type="EMBL" id="OGC63636.1"/>
    </source>
</evidence>
<feature type="domain" description="Methyltransferase type 12" evidence="1">
    <location>
        <begin position="51"/>
        <end position="148"/>
    </location>
</feature>